<evidence type="ECO:0000256" key="3">
    <source>
        <dbReference type="ARBA" id="ARBA00022692"/>
    </source>
</evidence>
<dbReference type="Proteomes" id="UP000093129">
    <property type="component" value="Unassembled WGS sequence"/>
</dbReference>
<feature type="transmembrane region" description="Helical" evidence="7">
    <location>
        <begin position="57"/>
        <end position="79"/>
    </location>
</feature>
<keyword evidence="4 7" id="KW-1133">Transmembrane helix</keyword>
<evidence type="ECO:0000256" key="1">
    <source>
        <dbReference type="ARBA" id="ARBA00004651"/>
    </source>
</evidence>
<reference evidence="9 10" key="1">
    <citation type="submission" date="2016-07" db="EMBL/GenBank/DDBJ databases">
        <title>Draft genome of a psychrotolerant acidophile Acidithiobacillus ferrivorans strain YL15.</title>
        <authorList>
            <person name="Peng T."/>
            <person name="Ma L."/>
            <person name="Nan M."/>
            <person name="An N."/>
            <person name="Wang M."/>
            <person name="Qiu G."/>
            <person name="Zeng W."/>
        </authorList>
    </citation>
    <scope>NUCLEOTIDE SEQUENCE [LARGE SCALE GENOMIC DNA]</scope>
    <source>
        <strain evidence="9 10">YL15</strain>
    </source>
</reference>
<evidence type="ECO:0000256" key="7">
    <source>
        <dbReference type="SAM" id="Phobius"/>
    </source>
</evidence>
<name>A0A1B9BVZ9_9PROT</name>
<keyword evidence="3 7" id="KW-0812">Transmembrane</keyword>
<feature type="region of interest" description="Disordered" evidence="6">
    <location>
        <begin position="224"/>
        <end position="249"/>
    </location>
</feature>
<feature type="transmembrane region" description="Helical" evidence="7">
    <location>
        <begin position="127"/>
        <end position="146"/>
    </location>
</feature>
<feature type="transmembrane region" description="Helical" evidence="7">
    <location>
        <begin position="22"/>
        <end position="45"/>
    </location>
</feature>
<dbReference type="Pfam" id="PF01292">
    <property type="entry name" value="Ni_hydr_CYTB"/>
    <property type="match status" value="1"/>
</dbReference>
<sequence length="249" mass="27473">MASATDTHYILHPVWDPLLRALHWWLALTMMAQFTSGATLLALGNDMSDTLMGKIDIIHYVGGYAFAAGLVVRIIWLFIGPPTARWRDLLPLTPAQRRIWRETLFCYLSGFRRPISAYRGHNAFAGPAYLAFFLIAVAQVALGISLSLMSDSEAMTSPLMTIHEWGFFLLLAFVIVHVVLVIAHEIAGRHGLISAMIHGHKGFTESEHQALHADWSAALSAQADPSGETEDLDDITSNNGDVTKIRHDG</sequence>
<gene>
    <name evidence="9" type="ORF">BBC27_01960</name>
</gene>
<dbReference type="PANTHER" id="PTHR30485">
    <property type="entry name" value="NI/FE-HYDROGENASE 1 B-TYPE CYTOCHROME SUBUNIT"/>
    <property type="match status" value="1"/>
</dbReference>
<organism evidence="9 10">
    <name type="scientific">Acidithiobacillus ferrivorans</name>
    <dbReference type="NCBI Taxonomy" id="160808"/>
    <lineage>
        <taxon>Bacteria</taxon>
        <taxon>Pseudomonadati</taxon>
        <taxon>Pseudomonadota</taxon>
        <taxon>Acidithiobacillia</taxon>
        <taxon>Acidithiobacillales</taxon>
        <taxon>Acidithiobacillaceae</taxon>
        <taxon>Acidithiobacillus</taxon>
    </lineage>
</organism>
<dbReference type="AlphaFoldDB" id="A0A1B9BVZ9"/>
<comment type="subcellular location">
    <subcellularLocation>
        <location evidence="1">Cell membrane</location>
        <topology evidence="1">Multi-pass membrane protein</topology>
    </subcellularLocation>
</comment>
<feature type="domain" description="Cytochrome b561 bacterial/Ni-hydrogenase" evidence="8">
    <location>
        <begin position="14"/>
        <end position="199"/>
    </location>
</feature>
<evidence type="ECO:0000313" key="9">
    <source>
        <dbReference type="EMBL" id="OCB01843.1"/>
    </source>
</evidence>
<dbReference type="EMBL" id="MASQ01000123">
    <property type="protein sequence ID" value="OCB01843.1"/>
    <property type="molecule type" value="Genomic_DNA"/>
</dbReference>
<dbReference type="GO" id="GO:0022904">
    <property type="term" value="P:respiratory electron transport chain"/>
    <property type="evidence" value="ECO:0007669"/>
    <property type="project" value="InterPro"/>
</dbReference>
<protein>
    <submittedName>
        <fullName evidence="9">Ni/Fe hydrogenase</fullName>
    </submittedName>
</protein>
<evidence type="ECO:0000256" key="5">
    <source>
        <dbReference type="ARBA" id="ARBA00023136"/>
    </source>
</evidence>
<evidence type="ECO:0000256" key="4">
    <source>
        <dbReference type="ARBA" id="ARBA00022989"/>
    </source>
</evidence>
<dbReference type="GO" id="GO:0009055">
    <property type="term" value="F:electron transfer activity"/>
    <property type="evidence" value="ECO:0007669"/>
    <property type="project" value="InterPro"/>
</dbReference>
<keyword evidence="5 7" id="KW-0472">Membrane</keyword>
<accession>A0A1B9BVZ9</accession>
<dbReference type="GO" id="GO:0005886">
    <property type="term" value="C:plasma membrane"/>
    <property type="evidence" value="ECO:0007669"/>
    <property type="project" value="UniProtKB-SubCell"/>
</dbReference>
<dbReference type="SUPFAM" id="SSF81342">
    <property type="entry name" value="Transmembrane di-heme cytochromes"/>
    <property type="match status" value="1"/>
</dbReference>
<dbReference type="RefSeq" id="WP_065414062.1">
    <property type="nucleotide sequence ID" value="NZ_MASQ01000123.1"/>
</dbReference>
<dbReference type="InterPro" id="IPR016174">
    <property type="entry name" value="Di-haem_cyt_TM"/>
</dbReference>
<dbReference type="GO" id="GO:0020037">
    <property type="term" value="F:heme binding"/>
    <property type="evidence" value="ECO:0007669"/>
    <property type="project" value="TreeGrafter"/>
</dbReference>
<comment type="caution">
    <text evidence="9">The sequence shown here is derived from an EMBL/GenBank/DDBJ whole genome shotgun (WGS) entry which is preliminary data.</text>
</comment>
<dbReference type="PANTHER" id="PTHR30485:SF0">
    <property type="entry name" value="NI_FE-HYDROGENASE 1 B-TYPE CYTOCHROME SUBUNIT-RELATED"/>
    <property type="match status" value="1"/>
</dbReference>
<dbReference type="Gene3D" id="1.20.950.20">
    <property type="entry name" value="Transmembrane di-heme cytochromes, Chain C"/>
    <property type="match status" value="1"/>
</dbReference>
<feature type="transmembrane region" description="Helical" evidence="7">
    <location>
        <begin position="166"/>
        <end position="187"/>
    </location>
</feature>
<evidence type="ECO:0000259" key="8">
    <source>
        <dbReference type="Pfam" id="PF01292"/>
    </source>
</evidence>
<dbReference type="InterPro" id="IPR051542">
    <property type="entry name" value="Hydrogenase_cytochrome"/>
</dbReference>
<evidence type="ECO:0000256" key="6">
    <source>
        <dbReference type="SAM" id="MobiDB-lite"/>
    </source>
</evidence>
<proteinExistence type="predicted"/>
<keyword evidence="2" id="KW-1003">Cell membrane</keyword>
<evidence type="ECO:0000313" key="10">
    <source>
        <dbReference type="Proteomes" id="UP000093129"/>
    </source>
</evidence>
<evidence type="ECO:0000256" key="2">
    <source>
        <dbReference type="ARBA" id="ARBA00022475"/>
    </source>
</evidence>
<dbReference type="InterPro" id="IPR011577">
    <property type="entry name" value="Cyt_b561_bac/Ni-Hgenase"/>
</dbReference>